<proteinExistence type="predicted"/>
<dbReference type="Proteomes" id="UP000683360">
    <property type="component" value="Unassembled WGS sequence"/>
</dbReference>
<evidence type="ECO:0000313" key="2">
    <source>
        <dbReference type="Proteomes" id="UP000683360"/>
    </source>
</evidence>
<protein>
    <submittedName>
        <fullName evidence="1">Uncharacterized protein</fullName>
    </submittedName>
</protein>
<dbReference type="OrthoDB" id="10429873at2759"/>
<comment type="caution">
    <text evidence="1">The sequence shown here is derived from an EMBL/GenBank/DDBJ whole genome shotgun (WGS) entry which is preliminary data.</text>
</comment>
<organism evidence="1 2">
    <name type="scientific">Mytilus edulis</name>
    <name type="common">Blue mussel</name>
    <dbReference type="NCBI Taxonomy" id="6550"/>
    <lineage>
        <taxon>Eukaryota</taxon>
        <taxon>Metazoa</taxon>
        <taxon>Spiralia</taxon>
        <taxon>Lophotrochozoa</taxon>
        <taxon>Mollusca</taxon>
        <taxon>Bivalvia</taxon>
        <taxon>Autobranchia</taxon>
        <taxon>Pteriomorphia</taxon>
        <taxon>Mytilida</taxon>
        <taxon>Mytiloidea</taxon>
        <taxon>Mytilidae</taxon>
        <taxon>Mytilinae</taxon>
        <taxon>Mytilus</taxon>
    </lineage>
</organism>
<dbReference type="EMBL" id="CAJPWZ010002817">
    <property type="protein sequence ID" value="CAG2246008.1"/>
    <property type="molecule type" value="Genomic_DNA"/>
</dbReference>
<accession>A0A8S3UUH2</accession>
<sequence length="189" mass="20506">MDGFALYVTNTSAIPPDGYLCYADPDPGIPNITQTTPCNQLGKYVIYYDNKGSRDGSSHSGPIVELCYIDINDNMASDGLVEQTPNGSQPACQAGTYGKGCRETCSVNCTNQTCNKITGNCIDYAIMDGREAIVHKNVLMVNLEEIVLSFVRIVSQCDPVDGICDNRTAINPCYEYGNFCDPGTLEWGV</sequence>
<gene>
    <name evidence="1" type="ORF">MEDL_58001</name>
</gene>
<evidence type="ECO:0000313" key="1">
    <source>
        <dbReference type="EMBL" id="CAG2246008.1"/>
    </source>
</evidence>
<keyword evidence="2" id="KW-1185">Reference proteome</keyword>
<dbReference type="AlphaFoldDB" id="A0A8S3UUH2"/>
<reference evidence="1" key="1">
    <citation type="submission" date="2021-03" db="EMBL/GenBank/DDBJ databases">
        <authorList>
            <person name="Bekaert M."/>
        </authorList>
    </citation>
    <scope>NUCLEOTIDE SEQUENCE</scope>
</reference>
<name>A0A8S3UUH2_MYTED</name>